<evidence type="ECO:0000256" key="4">
    <source>
        <dbReference type="ARBA" id="ARBA00022485"/>
    </source>
</evidence>
<keyword evidence="7" id="KW-0408">Iron</keyword>
<name>A0A1M6PBZ1_9FIRM</name>
<dbReference type="EMBL" id="FRAR01000006">
    <property type="protein sequence ID" value="SHK05456.1"/>
    <property type="molecule type" value="Genomic_DNA"/>
</dbReference>
<keyword evidence="6" id="KW-0560">Oxidoreductase</keyword>
<dbReference type="AlphaFoldDB" id="A0A1M6PBZ1"/>
<evidence type="ECO:0000313" key="11">
    <source>
        <dbReference type="EMBL" id="SHK05456.1"/>
    </source>
</evidence>
<dbReference type="Proteomes" id="UP000183997">
    <property type="component" value="Unassembled WGS sequence"/>
</dbReference>
<protein>
    <submittedName>
        <fullName evidence="11">Formate dehydrogenase major subunit</fullName>
    </submittedName>
</protein>
<evidence type="ECO:0000256" key="9">
    <source>
        <dbReference type="SAM" id="SignalP"/>
    </source>
</evidence>
<gene>
    <name evidence="11" type="ORF">SAMN02745123_00489</name>
</gene>
<feature type="signal peptide" evidence="9">
    <location>
        <begin position="1"/>
        <end position="29"/>
    </location>
</feature>
<dbReference type="Gene3D" id="2.20.25.90">
    <property type="entry name" value="ADC-like domains"/>
    <property type="match status" value="1"/>
</dbReference>
<dbReference type="GO" id="GO:0030151">
    <property type="term" value="F:molybdenum ion binding"/>
    <property type="evidence" value="ECO:0007669"/>
    <property type="project" value="TreeGrafter"/>
</dbReference>
<dbReference type="GO" id="GO:0016491">
    <property type="term" value="F:oxidoreductase activity"/>
    <property type="evidence" value="ECO:0007669"/>
    <property type="project" value="UniProtKB-KW"/>
</dbReference>
<evidence type="ECO:0000259" key="10">
    <source>
        <dbReference type="PROSITE" id="PS51669"/>
    </source>
</evidence>
<evidence type="ECO:0000256" key="1">
    <source>
        <dbReference type="ARBA" id="ARBA00001966"/>
    </source>
</evidence>
<evidence type="ECO:0000256" key="5">
    <source>
        <dbReference type="ARBA" id="ARBA00022723"/>
    </source>
</evidence>
<dbReference type="InterPro" id="IPR006311">
    <property type="entry name" value="TAT_signal"/>
</dbReference>
<keyword evidence="12" id="KW-1185">Reference proteome</keyword>
<dbReference type="InterPro" id="IPR006963">
    <property type="entry name" value="Mopterin_OxRdtase_4Fe-4S_dom"/>
</dbReference>
<comment type="subcellular location">
    <subcellularLocation>
        <location evidence="2">Cell envelope</location>
    </subcellularLocation>
</comment>
<dbReference type="SUPFAM" id="SSF53706">
    <property type="entry name" value="Formate dehydrogenase/DMSO reductase, domains 1-3"/>
    <property type="match status" value="1"/>
</dbReference>
<keyword evidence="4" id="KW-0004">4Fe-4S</keyword>
<sequence>MKKISRRDFLKSIGLGTAGLTLVASPALASESHSTITGEKLPSKIRKVKETFTVCAYCGCGCGIILYSNDKKEMIFCEGDPDHPINEGSLCSKGNGIIDVYNNVNKKKQREVNKRRITEPLYRAPGSSQWEKKSWDWVLTEVAKRVKAAREATFEEKDDKGVTVNRTTAIATFGSASLDNEENYLLHKMFRSWGLLNIEHHARL</sequence>
<keyword evidence="8" id="KW-0411">Iron-sulfur</keyword>
<dbReference type="PROSITE" id="PS51318">
    <property type="entry name" value="TAT"/>
    <property type="match status" value="1"/>
</dbReference>
<dbReference type="PANTHER" id="PTHR43598">
    <property type="entry name" value="TUNGSTEN-CONTAINING FORMYLMETHANOFURAN DEHYDROGENASE 2 SUBUNIT B"/>
    <property type="match status" value="1"/>
</dbReference>
<dbReference type="Pfam" id="PF04879">
    <property type="entry name" value="Molybdop_Fe4S4"/>
    <property type="match status" value="1"/>
</dbReference>
<evidence type="ECO:0000256" key="3">
    <source>
        <dbReference type="ARBA" id="ARBA00010312"/>
    </source>
</evidence>
<dbReference type="GO" id="GO:0030313">
    <property type="term" value="C:cell envelope"/>
    <property type="evidence" value="ECO:0007669"/>
    <property type="project" value="UniProtKB-SubCell"/>
</dbReference>
<organism evidence="11 12">
    <name type="scientific">Desulforamulus aeronauticus DSM 10349</name>
    <dbReference type="NCBI Taxonomy" id="1121421"/>
    <lineage>
        <taxon>Bacteria</taxon>
        <taxon>Bacillati</taxon>
        <taxon>Bacillota</taxon>
        <taxon>Clostridia</taxon>
        <taxon>Eubacteriales</taxon>
        <taxon>Peptococcaceae</taxon>
        <taxon>Desulforamulus</taxon>
    </lineage>
</organism>
<reference evidence="12" key="1">
    <citation type="submission" date="2016-11" db="EMBL/GenBank/DDBJ databases">
        <authorList>
            <person name="Varghese N."/>
            <person name="Submissions S."/>
        </authorList>
    </citation>
    <scope>NUCLEOTIDE SEQUENCE [LARGE SCALE GENOMIC DNA]</scope>
    <source>
        <strain evidence="12">DSM 10349</strain>
    </source>
</reference>
<dbReference type="SMART" id="SM00926">
    <property type="entry name" value="Molybdop_Fe4S4"/>
    <property type="match status" value="1"/>
</dbReference>
<comment type="cofactor">
    <cofactor evidence="1">
        <name>[4Fe-4S] cluster</name>
        <dbReference type="ChEBI" id="CHEBI:49883"/>
    </cofactor>
</comment>
<evidence type="ECO:0000256" key="8">
    <source>
        <dbReference type="ARBA" id="ARBA00023014"/>
    </source>
</evidence>
<feature type="chain" id="PRO_5012816403" evidence="9">
    <location>
        <begin position="30"/>
        <end position="204"/>
    </location>
</feature>
<dbReference type="Gene3D" id="3.40.50.740">
    <property type="match status" value="1"/>
</dbReference>
<dbReference type="STRING" id="1121421.SAMN02745123_00489"/>
<dbReference type="InterPro" id="IPR019546">
    <property type="entry name" value="TAT_signal_bac_arc"/>
</dbReference>
<dbReference type="PROSITE" id="PS51669">
    <property type="entry name" value="4FE4S_MOW_BIS_MGD"/>
    <property type="match status" value="1"/>
</dbReference>
<evidence type="ECO:0000256" key="7">
    <source>
        <dbReference type="ARBA" id="ARBA00023004"/>
    </source>
</evidence>
<evidence type="ECO:0000256" key="6">
    <source>
        <dbReference type="ARBA" id="ARBA00023002"/>
    </source>
</evidence>
<comment type="similarity">
    <text evidence="3">Belongs to the prokaryotic molybdopterin-containing oxidoreductase family.</text>
</comment>
<dbReference type="PANTHER" id="PTHR43598:SF1">
    <property type="entry name" value="FORMATE DEHYDROGENASE-O MAJOR SUBUNIT"/>
    <property type="match status" value="1"/>
</dbReference>
<dbReference type="GO" id="GO:0051539">
    <property type="term" value="F:4 iron, 4 sulfur cluster binding"/>
    <property type="evidence" value="ECO:0007669"/>
    <property type="project" value="UniProtKB-KW"/>
</dbReference>
<proteinExistence type="inferred from homology"/>
<evidence type="ECO:0000256" key="2">
    <source>
        <dbReference type="ARBA" id="ARBA00004196"/>
    </source>
</evidence>
<dbReference type="GO" id="GO:0009061">
    <property type="term" value="P:anaerobic respiration"/>
    <property type="evidence" value="ECO:0007669"/>
    <property type="project" value="TreeGrafter"/>
</dbReference>
<feature type="domain" description="4Fe-4S Mo/W bis-MGD-type" evidence="10">
    <location>
        <begin position="48"/>
        <end position="105"/>
    </location>
</feature>
<evidence type="ECO:0000313" key="12">
    <source>
        <dbReference type="Proteomes" id="UP000183997"/>
    </source>
</evidence>
<dbReference type="GO" id="GO:0009055">
    <property type="term" value="F:electron transfer activity"/>
    <property type="evidence" value="ECO:0007669"/>
    <property type="project" value="TreeGrafter"/>
</dbReference>
<accession>A0A1M6PBZ1</accession>
<keyword evidence="5" id="KW-0479">Metal-binding</keyword>
<dbReference type="NCBIfam" id="TIGR01409">
    <property type="entry name" value="TAT_signal_seq"/>
    <property type="match status" value="1"/>
</dbReference>
<keyword evidence="9" id="KW-0732">Signal</keyword>